<dbReference type="PANTHER" id="PTHR43479">
    <property type="entry name" value="ACREF/ENVCD OPERON REPRESSOR-RELATED"/>
    <property type="match status" value="1"/>
</dbReference>
<dbReference type="PRINTS" id="PR00455">
    <property type="entry name" value="HTHTETR"/>
</dbReference>
<dbReference type="InterPro" id="IPR009057">
    <property type="entry name" value="Homeodomain-like_sf"/>
</dbReference>
<sequence length="194" mass="21965">MARITDPEKLENIKIAVMELLVEHGYGGMSIVSVSAKAGVSPGYLYKYYSSKEELVQELVETEMDSIIENLKFNISTSSSVFEAAYKTVYNLFMYANSHPINAKFTAAVFMDIKVPSKEKAENYKILVELAKQIIDLGIKTKEINPRAIPMEIVAIPFTIPFRYISVYLEVDRNKKFTLEEAKRVAEICVKGFI</sequence>
<gene>
    <name evidence="4" type="ORF">SBF1_4110005</name>
</gene>
<dbReference type="InterPro" id="IPR050624">
    <property type="entry name" value="HTH-type_Tx_Regulator"/>
</dbReference>
<dbReference type="SUPFAM" id="SSF46689">
    <property type="entry name" value="Homeodomain-like"/>
    <property type="match status" value="1"/>
</dbReference>
<dbReference type="PANTHER" id="PTHR43479:SF11">
    <property type="entry name" value="ACREF_ENVCD OPERON REPRESSOR-RELATED"/>
    <property type="match status" value="1"/>
</dbReference>
<dbReference type="Gene3D" id="1.10.357.10">
    <property type="entry name" value="Tetracycline Repressor, domain 2"/>
    <property type="match status" value="1"/>
</dbReference>
<name>A0A2U3L9B6_9FIRM</name>
<reference evidence="5" key="1">
    <citation type="submission" date="2018-02" db="EMBL/GenBank/DDBJ databases">
        <authorList>
            <person name="Hausmann B."/>
        </authorList>
    </citation>
    <scope>NUCLEOTIDE SEQUENCE [LARGE SCALE GENOMIC DNA]</scope>
    <source>
        <strain evidence="5">Peat soil MAG SbF1</strain>
    </source>
</reference>
<evidence type="ECO:0000259" key="3">
    <source>
        <dbReference type="PROSITE" id="PS50977"/>
    </source>
</evidence>
<dbReference type="PROSITE" id="PS50977">
    <property type="entry name" value="HTH_TETR_2"/>
    <property type="match status" value="1"/>
</dbReference>
<dbReference type="AlphaFoldDB" id="A0A2U3L9B6"/>
<dbReference type="Pfam" id="PF00440">
    <property type="entry name" value="TetR_N"/>
    <property type="match status" value="1"/>
</dbReference>
<evidence type="ECO:0000313" key="4">
    <source>
        <dbReference type="EMBL" id="SPF48400.1"/>
    </source>
</evidence>
<accession>A0A2U3L9B6</accession>
<dbReference type="Proteomes" id="UP000238916">
    <property type="component" value="Unassembled WGS sequence"/>
</dbReference>
<dbReference type="GO" id="GO:0003677">
    <property type="term" value="F:DNA binding"/>
    <property type="evidence" value="ECO:0007669"/>
    <property type="project" value="UniProtKB-UniRule"/>
</dbReference>
<evidence type="ECO:0000313" key="5">
    <source>
        <dbReference type="Proteomes" id="UP000238916"/>
    </source>
</evidence>
<organism evidence="4 5">
    <name type="scientific">Candidatus Desulfosporosinus infrequens</name>
    <dbReference type="NCBI Taxonomy" id="2043169"/>
    <lineage>
        <taxon>Bacteria</taxon>
        <taxon>Bacillati</taxon>
        <taxon>Bacillota</taxon>
        <taxon>Clostridia</taxon>
        <taxon>Eubacteriales</taxon>
        <taxon>Desulfitobacteriaceae</taxon>
        <taxon>Desulfosporosinus</taxon>
    </lineage>
</organism>
<protein>
    <submittedName>
        <fullName evidence="4">Bacterial regulatory s, tetR family protein</fullName>
    </submittedName>
</protein>
<feature type="DNA-binding region" description="H-T-H motif" evidence="2">
    <location>
        <begin position="30"/>
        <end position="49"/>
    </location>
</feature>
<dbReference type="OrthoDB" id="494991at2"/>
<proteinExistence type="predicted"/>
<evidence type="ECO:0000256" key="1">
    <source>
        <dbReference type="ARBA" id="ARBA00023125"/>
    </source>
</evidence>
<feature type="domain" description="HTH tetR-type" evidence="3">
    <location>
        <begin position="7"/>
        <end position="67"/>
    </location>
</feature>
<dbReference type="InterPro" id="IPR001647">
    <property type="entry name" value="HTH_TetR"/>
</dbReference>
<dbReference type="EMBL" id="OMOF01000348">
    <property type="protein sequence ID" value="SPF48400.1"/>
    <property type="molecule type" value="Genomic_DNA"/>
</dbReference>
<evidence type="ECO:0000256" key="2">
    <source>
        <dbReference type="PROSITE-ProRule" id="PRU00335"/>
    </source>
</evidence>
<keyword evidence="1 2" id="KW-0238">DNA-binding</keyword>